<proteinExistence type="predicted"/>
<dbReference type="OrthoDB" id="274016at2"/>
<dbReference type="Proteomes" id="UP000319817">
    <property type="component" value="Chromosome"/>
</dbReference>
<sequence>MNNTNPEIEEQLSKLTDICCKALDSQTPDITAETEAVLRALVMSGFARMEGAPLQVQIENRVNSRCESSAMNRGGALTSITGQLQSKFDNLVRWESQQPDSQTQSKAANISSATKS</sequence>
<evidence type="ECO:0000313" key="2">
    <source>
        <dbReference type="EMBL" id="QDT09277.1"/>
    </source>
</evidence>
<dbReference type="EMBL" id="CP036526">
    <property type="protein sequence ID" value="QDT09277.1"/>
    <property type="molecule type" value="Genomic_DNA"/>
</dbReference>
<evidence type="ECO:0000313" key="3">
    <source>
        <dbReference type="Proteomes" id="UP000319817"/>
    </source>
</evidence>
<dbReference type="AlphaFoldDB" id="A0A517NQ81"/>
<organism evidence="2 3">
    <name type="scientific">Stieleria marina</name>
    <dbReference type="NCBI Taxonomy" id="1930275"/>
    <lineage>
        <taxon>Bacteria</taxon>
        <taxon>Pseudomonadati</taxon>
        <taxon>Planctomycetota</taxon>
        <taxon>Planctomycetia</taxon>
        <taxon>Pirellulales</taxon>
        <taxon>Pirellulaceae</taxon>
        <taxon>Stieleria</taxon>
    </lineage>
</organism>
<name>A0A517NQ81_9BACT</name>
<protein>
    <submittedName>
        <fullName evidence="2">Uncharacterized protein</fullName>
    </submittedName>
</protein>
<reference evidence="2 3" key="1">
    <citation type="submission" date="2019-02" db="EMBL/GenBank/DDBJ databases">
        <title>Deep-cultivation of Planctomycetes and their phenomic and genomic characterization uncovers novel biology.</title>
        <authorList>
            <person name="Wiegand S."/>
            <person name="Jogler M."/>
            <person name="Boedeker C."/>
            <person name="Pinto D."/>
            <person name="Vollmers J."/>
            <person name="Rivas-Marin E."/>
            <person name="Kohn T."/>
            <person name="Peeters S.H."/>
            <person name="Heuer A."/>
            <person name="Rast P."/>
            <person name="Oberbeckmann S."/>
            <person name="Bunk B."/>
            <person name="Jeske O."/>
            <person name="Meyerdierks A."/>
            <person name="Storesund J.E."/>
            <person name="Kallscheuer N."/>
            <person name="Luecker S."/>
            <person name="Lage O.M."/>
            <person name="Pohl T."/>
            <person name="Merkel B.J."/>
            <person name="Hornburger P."/>
            <person name="Mueller R.-W."/>
            <person name="Bruemmer F."/>
            <person name="Labrenz M."/>
            <person name="Spormann A.M."/>
            <person name="Op den Camp H."/>
            <person name="Overmann J."/>
            <person name="Amann R."/>
            <person name="Jetten M.S.M."/>
            <person name="Mascher T."/>
            <person name="Medema M.H."/>
            <person name="Devos D.P."/>
            <person name="Kaster A.-K."/>
            <person name="Ovreas L."/>
            <person name="Rohde M."/>
            <person name="Galperin M.Y."/>
            <person name="Jogler C."/>
        </authorList>
    </citation>
    <scope>NUCLEOTIDE SEQUENCE [LARGE SCALE GENOMIC DNA]</scope>
    <source>
        <strain evidence="2 3">K23_9</strain>
    </source>
</reference>
<dbReference type="RefSeq" id="WP_145416856.1">
    <property type="nucleotide sequence ID" value="NZ_CP036526.1"/>
</dbReference>
<evidence type="ECO:0000256" key="1">
    <source>
        <dbReference type="SAM" id="MobiDB-lite"/>
    </source>
</evidence>
<keyword evidence="3" id="KW-1185">Reference proteome</keyword>
<feature type="region of interest" description="Disordered" evidence="1">
    <location>
        <begin position="95"/>
        <end position="116"/>
    </location>
</feature>
<gene>
    <name evidence="2" type="ORF">K239x_12220</name>
</gene>
<accession>A0A517NQ81</accession>